<proteinExistence type="inferred from homology"/>
<keyword evidence="10" id="KW-1185">Reference proteome</keyword>
<dbReference type="PANTHER" id="PTHR22930">
    <property type="match status" value="1"/>
</dbReference>
<dbReference type="Proteomes" id="UP001162162">
    <property type="component" value="Unassembled WGS sequence"/>
</dbReference>
<comment type="cofactor">
    <cofactor evidence="1">
        <name>a divalent metal cation</name>
        <dbReference type="ChEBI" id="CHEBI:60240"/>
    </cofactor>
</comment>
<reference evidence="9" key="1">
    <citation type="journal article" date="2023" name="Insect Mol. Biol.">
        <title>Genome sequencing provides insights into the evolution of gene families encoding plant cell wall-degrading enzymes in longhorned beetles.</title>
        <authorList>
            <person name="Shin N.R."/>
            <person name="Okamura Y."/>
            <person name="Kirsch R."/>
            <person name="Pauchet Y."/>
        </authorList>
    </citation>
    <scope>NUCLEOTIDE SEQUENCE</scope>
    <source>
        <strain evidence="9">AMC_N1</strain>
    </source>
</reference>
<accession>A0AAV8YNB4</accession>
<keyword evidence="7" id="KW-0539">Nucleus</keyword>
<organism evidence="9 10">
    <name type="scientific">Aromia moschata</name>
    <dbReference type="NCBI Taxonomy" id="1265417"/>
    <lineage>
        <taxon>Eukaryota</taxon>
        <taxon>Metazoa</taxon>
        <taxon>Ecdysozoa</taxon>
        <taxon>Arthropoda</taxon>
        <taxon>Hexapoda</taxon>
        <taxon>Insecta</taxon>
        <taxon>Pterygota</taxon>
        <taxon>Neoptera</taxon>
        <taxon>Endopterygota</taxon>
        <taxon>Coleoptera</taxon>
        <taxon>Polyphaga</taxon>
        <taxon>Cucujiformia</taxon>
        <taxon>Chrysomeloidea</taxon>
        <taxon>Cerambycidae</taxon>
        <taxon>Cerambycinae</taxon>
        <taxon>Callichromatini</taxon>
        <taxon>Aromia</taxon>
    </lineage>
</organism>
<evidence type="ECO:0000256" key="6">
    <source>
        <dbReference type="ARBA" id="ARBA00022801"/>
    </source>
</evidence>
<dbReference type="Pfam" id="PF13359">
    <property type="entry name" value="DDE_Tnp_4"/>
    <property type="match status" value="1"/>
</dbReference>
<evidence type="ECO:0000313" key="10">
    <source>
        <dbReference type="Proteomes" id="UP001162162"/>
    </source>
</evidence>
<evidence type="ECO:0000256" key="2">
    <source>
        <dbReference type="ARBA" id="ARBA00004123"/>
    </source>
</evidence>
<gene>
    <name evidence="9" type="ORF">NQ318_008099</name>
</gene>
<dbReference type="GO" id="GO:0004518">
    <property type="term" value="F:nuclease activity"/>
    <property type="evidence" value="ECO:0007669"/>
    <property type="project" value="UniProtKB-KW"/>
</dbReference>
<comment type="caution">
    <text evidence="9">The sequence shown here is derived from an EMBL/GenBank/DDBJ whole genome shotgun (WGS) entry which is preliminary data.</text>
</comment>
<feature type="domain" description="DDE Tnp4" evidence="8">
    <location>
        <begin position="3"/>
        <end position="115"/>
    </location>
</feature>
<evidence type="ECO:0000256" key="5">
    <source>
        <dbReference type="ARBA" id="ARBA00022723"/>
    </source>
</evidence>
<dbReference type="EMBL" id="JAPWTK010000064">
    <property type="protein sequence ID" value="KAJ8952782.1"/>
    <property type="molecule type" value="Genomic_DNA"/>
</dbReference>
<dbReference type="GO" id="GO:0046872">
    <property type="term" value="F:metal ion binding"/>
    <property type="evidence" value="ECO:0007669"/>
    <property type="project" value="UniProtKB-KW"/>
</dbReference>
<evidence type="ECO:0000256" key="4">
    <source>
        <dbReference type="ARBA" id="ARBA00022722"/>
    </source>
</evidence>
<keyword evidence="5" id="KW-0479">Metal-binding</keyword>
<comment type="similarity">
    <text evidence="3">Belongs to the HARBI1 family.</text>
</comment>
<evidence type="ECO:0000256" key="1">
    <source>
        <dbReference type="ARBA" id="ARBA00001968"/>
    </source>
</evidence>
<dbReference type="InterPro" id="IPR045249">
    <property type="entry name" value="HARBI1-like"/>
</dbReference>
<keyword evidence="6" id="KW-0378">Hydrolase</keyword>
<comment type="subcellular location">
    <subcellularLocation>
        <location evidence="2">Nucleus</location>
    </subcellularLocation>
</comment>
<dbReference type="InterPro" id="IPR027806">
    <property type="entry name" value="HARBI1_dom"/>
</dbReference>
<evidence type="ECO:0000259" key="8">
    <source>
        <dbReference type="Pfam" id="PF13359"/>
    </source>
</evidence>
<protein>
    <recommendedName>
        <fullName evidence="8">DDE Tnp4 domain-containing protein</fullName>
    </recommendedName>
</protein>
<dbReference type="GO" id="GO:0016787">
    <property type="term" value="F:hydrolase activity"/>
    <property type="evidence" value="ECO:0007669"/>
    <property type="project" value="UniProtKB-KW"/>
</dbReference>
<evidence type="ECO:0000256" key="7">
    <source>
        <dbReference type="ARBA" id="ARBA00023242"/>
    </source>
</evidence>
<evidence type="ECO:0000313" key="9">
    <source>
        <dbReference type="EMBL" id="KAJ8952782.1"/>
    </source>
</evidence>
<sequence>MNVVNRFPGSAHDAHIWRQSNMSQLMETLYRRNNQNVFLFFCWRLRPWLLTPLRNTVQDTPEDRFNNRLKSIRNIVERCNGVLKNRWRCLLKHRVLHYSSKMAARVTKACCVLHNMCISKNIPLPDEDELQQDYGIYDGLYINDPAEYANENNVDLLVAR</sequence>
<name>A0AAV8YNB4_9CUCU</name>
<evidence type="ECO:0000256" key="3">
    <source>
        <dbReference type="ARBA" id="ARBA00006958"/>
    </source>
</evidence>
<keyword evidence="4" id="KW-0540">Nuclease</keyword>
<dbReference type="AlphaFoldDB" id="A0AAV8YNB4"/>
<dbReference type="GO" id="GO:0005634">
    <property type="term" value="C:nucleus"/>
    <property type="evidence" value="ECO:0007669"/>
    <property type="project" value="UniProtKB-SubCell"/>
</dbReference>
<dbReference type="PANTHER" id="PTHR22930:SF85">
    <property type="entry name" value="GH03217P-RELATED"/>
    <property type="match status" value="1"/>
</dbReference>